<evidence type="ECO:0000313" key="2">
    <source>
        <dbReference type="Proteomes" id="UP000886998"/>
    </source>
</evidence>
<dbReference type="EMBL" id="BMAV01002787">
    <property type="protein sequence ID" value="GFY41950.1"/>
    <property type="molecule type" value="Genomic_DNA"/>
</dbReference>
<sequence>MWFPVIKGMQRCRVLDVSPSAGIRLVSQEVESRPWNLDDEFSSLPFLRTRFSNLSVLTCELEHDCGKDTFHSANGIRFDAIHTPPEGTREW</sequence>
<name>A0A8X6WWC9_9ARAC</name>
<dbReference type="AlphaFoldDB" id="A0A8X6WWC9"/>
<evidence type="ECO:0000313" key="1">
    <source>
        <dbReference type="EMBL" id="GFY41950.1"/>
    </source>
</evidence>
<organism evidence="1 2">
    <name type="scientific">Trichonephila inaurata madagascariensis</name>
    <dbReference type="NCBI Taxonomy" id="2747483"/>
    <lineage>
        <taxon>Eukaryota</taxon>
        <taxon>Metazoa</taxon>
        <taxon>Ecdysozoa</taxon>
        <taxon>Arthropoda</taxon>
        <taxon>Chelicerata</taxon>
        <taxon>Arachnida</taxon>
        <taxon>Araneae</taxon>
        <taxon>Araneomorphae</taxon>
        <taxon>Entelegynae</taxon>
        <taxon>Araneoidea</taxon>
        <taxon>Nephilidae</taxon>
        <taxon>Trichonephila</taxon>
        <taxon>Trichonephila inaurata</taxon>
    </lineage>
</organism>
<dbReference type="Proteomes" id="UP000886998">
    <property type="component" value="Unassembled WGS sequence"/>
</dbReference>
<protein>
    <submittedName>
        <fullName evidence="1">Uncharacterized protein</fullName>
    </submittedName>
</protein>
<accession>A0A8X6WWC9</accession>
<reference evidence="1" key="1">
    <citation type="submission" date="2020-08" db="EMBL/GenBank/DDBJ databases">
        <title>Multicomponent nature underlies the extraordinary mechanical properties of spider dragline silk.</title>
        <authorList>
            <person name="Kono N."/>
            <person name="Nakamura H."/>
            <person name="Mori M."/>
            <person name="Yoshida Y."/>
            <person name="Ohtoshi R."/>
            <person name="Malay A.D."/>
            <person name="Moran D.A.P."/>
            <person name="Tomita M."/>
            <person name="Numata K."/>
            <person name="Arakawa K."/>
        </authorList>
    </citation>
    <scope>NUCLEOTIDE SEQUENCE</scope>
</reference>
<comment type="caution">
    <text evidence="1">The sequence shown here is derived from an EMBL/GenBank/DDBJ whole genome shotgun (WGS) entry which is preliminary data.</text>
</comment>
<proteinExistence type="predicted"/>
<gene>
    <name evidence="1" type="ORF">TNIN_378171</name>
</gene>
<keyword evidence="2" id="KW-1185">Reference proteome</keyword>
<dbReference type="OrthoDB" id="10277342at2759"/>